<proteinExistence type="predicted"/>
<sequence>MSGNLTIQLNPDLNHQLEKLARAKHSPVAFLVEEAINNFVKINLNQLQEQSRAGEQDKCSDVDFFLGAHI</sequence>
<reference evidence="1 2" key="1">
    <citation type="journal article" date="2022" name="Mar. Drugs">
        <title>Bioassay-Guided Fractionation Leads to the Detection of Cholic Acid Generated by the Rare Thalassomonas sp.</title>
        <authorList>
            <person name="Pheiffer F."/>
            <person name="Schneider Y.K."/>
            <person name="Hansen E.H."/>
            <person name="Andersen J.H."/>
            <person name="Isaksson J."/>
            <person name="Busche T."/>
            <person name="R C."/>
            <person name="Kalinowski J."/>
            <person name="Zyl L.V."/>
            <person name="Trindade M."/>
        </authorList>
    </citation>
    <scope>NUCLEOTIDE SEQUENCE [LARGE SCALE GENOMIC DNA]</scope>
    <source>
        <strain evidence="1 2">A5K-61T</strain>
    </source>
</reference>
<evidence type="ECO:0000313" key="1">
    <source>
        <dbReference type="EMBL" id="WDE13719.1"/>
    </source>
</evidence>
<protein>
    <recommendedName>
        <fullName evidence="3">Ribbon-helix-helix protein CopG domain-containing protein</fullName>
    </recommendedName>
</protein>
<name>A0ABY7VKK8_9GAMM</name>
<keyword evidence="2" id="KW-1185">Reference proteome</keyword>
<dbReference type="Proteomes" id="UP001215231">
    <property type="component" value="Chromosome"/>
</dbReference>
<evidence type="ECO:0008006" key="3">
    <source>
        <dbReference type="Google" id="ProtNLM"/>
    </source>
</evidence>
<gene>
    <name evidence="1" type="ORF">H3N35_09945</name>
</gene>
<accession>A0ABY7VKK8</accession>
<dbReference type="RefSeq" id="WP_274054148.1">
    <property type="nucleotide sequence ID" value="NZ_CP059693.1"/>
</dbReference>
<evidence type="ECO:0000313" key="2">
    <source>
        <dbReference type="Proteomes" id="UP001215231"/>
    </source>
</evidence>
<dbReference type="CDD" id="cd22233">
    <property type="entry name" value="RHH_CopAso-like"/>
    <property type="match status" value="1"/>
</dbReference>
<organism evidence="1 2">
    <name type="scientific">Thalassomonas haliotis</name>
    <dbReference type="NCBI Taxonomy" id="485448"/>
    <lineage>
        <taxon>Bacteria</taxon>
        <taxon>Pseudomonadati</taxon>
        <taxon>Pseudomonadota</taxon>
        <taxon>Gammaproteobacteria</taxon>
        <taxon>Alteromonadales</taxon>
        <taxon>Colwelliaceae</taxon>
        <taxon>Thalassomonas</taxon>
    </lineage>
</organism>
<dbReference type="EMBL" id="CP059693">
    <property type="protein sequence ID" value="WDE13719.1"/>
    <property type="molecule type" value="Genomic_DNA"/>
</dbReference>